<dbReference type="GO" id="GO:0000287">
    <property type="term" value="F:magnesium ion binding"/>
    <property type="evidence" value="ECO:0007669"/>
    <property type="project" value="TreeGrafter"/>
</dbReference>
<dbReference type="Pfam" id="PF02746">
    <property type="entry name" value="MR_MLE_N"/>
    <property type="match status" value="1"/>
</dbReference>
<dbReference type="FunFam" id="3.20.20.120:FF:000007">
    <property type="entry name" value="Mitochondrial enolase superfamily member 1"/>
    <property type="match status" value="1"/>
</dbReference>
<dbReference type="Pfam" id="PF13378">
    <property type="entry name" value="MR_MLE_C"/>
    <property type="match status" value="1"/>
</dbReference>
<organism evidence="8 9">
    <name type="scientific">Edaphobacter aggregans</name>
    <dbReference type="NCBI Taxonomy" id="570835"/>
    <lineage>
        <taxon>Bacteria</taxon>
        <taxon>Pseudomonadati</taxon>
        <taxon>Acidobacteriota</taxon>
        <taxon>Terriglobia</taxon>
        <taxon>Terriglobales</taxon>
        <taxon>Acidobacteriaceae</taxon>
        <taxon>Edaphobacter</taxon>
    </lineage>
</organism>
<dbReference type="SFLD" id="SFLDS00001">
    <property type="entry name" value="Enolase"/>
    <property type="match status" value="1"/>
</dbReference>
<dbReference type="InterPro" id="IPR029017">
    <property type="entry name" value="Enolase-like_N"/>
</dbReference>
<dbReference type="InterPro" id="IPR034610">
    <property type="entry name" value="L-fuconate_dehydratase"/>
</dbReference>
<dbReference type="InterPro" id="IPR013342">
    <property type="entry name" value="Mandelate_racemase_C"/>
</dbReference>
<dbReference type="Proteomes" id="UP000269669">
    <property type="component" value="Unassembled WGS sequence"/>
</dbReference>
<protein>
    <recommendedName>
        <fullName evidence="3">L-fuconate dehydratase</fullName>
        <ecNumber evidence="3">4.2.1.68</ecNumber>
    </recommendedName>
</protein>
<proteinExistence type="predicted"/>
<comment type="cofactor">
    <cofactor evidence="2">
        <name>Mg(2+)</name>
        <dbReference type="ChEBI" id="CHEBI:18420"/>
    </cofactor>
</comment>
<comment type="caution">
    <text evidence="8">The sequence shown here is derived from an EMBL/GenBank/DDBJ whole genome shotgun (WGS) entry which is preliminary data.</text>
</comment>
<dbReference type="PANTHER" id="PTHR13794">
    <property type="entry name" value="ENOLASE SUPERFAMILY, MANDELATE RACEMASE"/>
    <property type="match status" value="1"/>
</dbReference>
<keyword evidence="9" id="KW-1185">Reference proteome</keyword>
<gene>
    <name evidence="8" type="ORF">EDE15_4611</name>
</gene>
<accession>A0A428MQ42</accession>
<evidence type="ECO:0000256" key="6">
    <source>
        <dbReference type="ARBA" id="ARBA00023239"/>
    </source>
</evidence>
<keyword evidence="6" id="KW-0456">Lyase</keyword>
<evidence type="ECO:0000256" key="2">
    <source>
        <dbReference type="ARBA" id="ARBA00001946"/>
    </source>
</evidence>
<dbReference type="GO" id="GO:0016052">
    <property type="term" value="P:carbohydrate catabolic process"/>
    <property type="evidence" value="ECO:0007669"/>
    <property type="project" value="InterPro"/>
</dbReference>
<dbReference type="EMBL" id="RSDW01000001">
    <property type="protein sequence ID" value="RSL19000.1"/>
    <property type="molecule type" value="Genomic_DNA"/>
</dbReference>
<dbReference type="SFLD" id="SFLDF00111">
    <property type="entry name" value="L-fuconate_dehydratase"/>
    <property type="match status" value="1"/>
</dbReference>
<keyword evidence="4" id="KW-0479">Metal-binding</keyword>
<comment type="catalytic activity">
    <reaction evidence="1">
        <text>L-fuconate = 2-dehydro-3-deoxy-L-fuconate + H2O</text>
        <dbReference type="Rhea" id="RHEA:22772"/>
        <dbReference type="ChEBI" id="CHEBI:15377"/>
        <dbReference type="ChEBI" id="CHEBI:21291"/>
        <dbReference type="ChEBI" id="CHEBI:37448"/>
        <dbReference type="EC" id="4.2.1.68"/>
    </reaction>
</comment>
<dbReference type="GO" id="GO:0009063">
    <property type="term" value="P:amino acid catabolic process"/>
    <property type="evidence" value="ECO:0007669"/>
    <property type="project" value="InterPro"/>
</dbReference>
<feature type="domain" description="Mandelate racemase/muconate lactonizing enzyme C-terminal" evidence="7">
    <location>
        <begin position="257"/>
        <end position="353"/>
    </location>
</feature>
<evidence type="ECO:0000256" key="1">
    <source>
        <dbReference type="ARBA" id="ARBA00001737"/>
    </source>
</evidence>
<sequence>MVLCVSITNNDCNQYYQSCSVNSVEILDRPRDQLCLTQFHQRQCLWVSLSLNSYEGALVTPITIDKVRVIDLRFPTSRESIGSDAVNKDPDYSAAYCILETNCGLSGHGLTFTLGRGTDLVVSALKYLATNVEGRALDSIVSDLKAFYLQVTGDTQFRWLGPEKGVIHLACAALLNAVWDLYAKAEGKPVWRLLADMTPEQIVSLIDFRYIADALSPDEALTILRRAQSGKDARLVQLERTGYPAYITSAGWFGYSEDKIRGLCEEGLADGWTHFKLKVGGDAEDDLRRGRIMRDAIGPLNRIMVDANQKWGVTEAIARTRQLAELQPWWMEEPTSPDDILGHARIRREAAPTRIATGEHCHNSVMFKQLFQAGAIDVCQIDSCRVASINENLSIMLMAAKFGVPVCPHAGGVGLCEYVQHLSIFDFLSISATMKDRVIEYVDHLHEHFVAPVTINRGHYMLPQTPGYGSEIHAESLQRYSFPDGIVWNERSKPEAMHEGRHLSSAKRRIDDLDD</sequence>
<dbReference type="InterPro" id="IPR036849">
    <property type="entry name" value="Enolase-like_C_sf"/>
</dbReference>
<dbReference type="SUPFAM" id="SSF54826">
    <property type="entry name" value="Enolase N-terminal domain-like"/>
    <property type="match status" value="1"/>
</dbReference>
<keyword evidence="5" id="KW-0460">Magnesium</keyword>
<dbReference type="SFLD" id="SFLDG00179">
    <property type="entry name" value="mandelate_racemase"/>
    <property type="match status" value="1"/>
</dbReference>
<evidence type="ECO:0000313" key="8">
    <source>
        <dbReference type="EMBL" id="RSL19000.1"/>
    </source>
</evidence>
<dbReference type="InterPro" id="IPR046945">
    <property type="entry name" value="RHMD-like"/>
</dbReference>
<evidence type="ECO:0000256" key="4">
    <source>
        <dbReference type="ARBA" id="ARBA00022723"/>
    </source>
</evidence>
<dbReference type="InterPro" id="IPR029065">
    <property type="entry name" value="Enolase_C-like"/>
</dbReference>
<dbReference type="InterPro" id="IPR013341">
    <property type="entry name" value="Mandelate_racemase_N_dom"/>
</dbReference>
<evidence type="ECO:0000256" key="5">
    <source>
        <dbReference type="ARBA" id="ARBA00022842"/>
    </source>
</evidence>
<dbReference type="EC" id="4.2.1.68" evidence="3"/>
<dbReference type="Gene3D" id="3.20.20.120">
    <property type="entry name" value="Enolase-like C-terminal domain"/>
    <property type="match status" value="1"/>
</dbReference>
<name>A0A428MQ42_9BACT</name>
<reference evidence="8 9" key="1">
    <citation type="submission" date="2018-12" db="EMBL/GenBank/DDBJ databases">
        <title>Sequencing of bacterial isolates from soil warming experiment in Harvard Forest, Massachusetts, USA.</title>
        <authorList>
            <person name="Deangelis K."/>
        </authorList>
    </citation>
    <scope>NUCLEOTIDE SEQUENCE [LARGE SCALE GENOMIC DNA]</scope>
    <source>
        <strain evidence="8 9">EB153</strain>
    </source>
</reference>
<evidence type="ECO:0000313" key="9">
    <source>
        <dbReference type="Proteomes" id="UP000269669"/>
    </source>
</evidence>
<dbReference type="InterPro" id="IPR018110">
    <property type="entry name" value="Mandel_Rmase/mucon_lact_enz_CS"/>
</dbReference>
<dbReference type="GO" id="GO:0050023">
    <property type="term" value="F:L-fuconate dehydratase activity"/>
    <property type="evidence" value="ECO:0007669"/>
    <property type="project" value="UniProtKB-EC"/>
</dbReference>
<evidence type="ECO:0000259" key="7">
    <source>
        <dbReference type="SMART" id="SM00922"/>
    </source>
</evidence>
<evidence type="ECO:0000256" key="3">
    <source>
        <dbReference type="ARBA" id="ARBA00013142"/>
    </source>
</evidence>
<dbReference type="PROSITE" id="PS00909">
    <property type="entry name" value="MR_MLE_2"/>
    <property type="match status" value="1"/>
</dbReference>
<dbReference type="SMART" id="SM00922">
    <property type="entry name" value="MR_MLE"/>
    <property type="match status" value="1"/>
</dbReference>
<dbReference type="AlphaFoldDB" id="A0A428MQ42"/>
<dbReference type="Gene3D" id="3.30.390.10">
    <property type="entry name" value="Enolase-like, N-terminal domain"/>
    <property type="match status" value="1"/>
</dbReference>
<dbReference type="PANTHER" id="PTHR13794:SF58">
    <property type="entry name" value="MITOCHONDRIAL ENOLASE SUPERFAMILY MEMBER 1"/>
    <property type="match status" value="1"/>
</dbReference>
<dbReference type="SUPFAM" id="SSF51604">
    <property type="entry name" value="Enolase C-terminal domain-like"/>
    <property type="match status" value="1"/>
</dbReference>